<protein>
    <recommendedName>
        <fullName evidence="4">Amino acid permease</fullName>
    </recommendedName>
</protein>
<dbReference type="EMBL" id="CP017478">
    <property type="protein sequence ID" value="AOW19713.1"/>
    <property type="molecule type" value="Genomic_DNA"/>
</dbReference>
<keyword evidence="1" id="KW-0812">Transmembrane</keyword>
<dbReference type="OrthoDB" id="1048788at2"/>
<feature type="transmembrane region" description="Helical" evidence="1">
    <location>
        <begin position="49"/>
        <end position="71"/>
    </location>
</feature>
<keyword evidence="1" id="KW-0472">Membrane</keyword>
<gene>
    <name evidence="2" type="ORF">LPB138_03020</name>
</gene>
<dbReference type="AlphaFoldDB" id="A0A1D8P551"/>
<keyword evidence="1" id="KW-1133">Transmembrane helix</keyword>
<sequence>MKNKKNDIFFAIFLIFQLVFVQVISKFPSIIEKYYSQGIYKYISNFFRILVGWIPFSIGDLLYIIFIIYIVHTIIKNIKSKKINLIKLISRVSIIYFCFHFFWGFNYLREPLSQTMKINDLEYTTEDLEFFTNQLIEKTNNLHHKITNNDTIKVELPYSKKEIYTMVSNGYQKLSDSYPQFEYKNKSIKHSIISLPLTYMGFSGYLNPFTGEAQVNSLNPVVSFPSTSCHEVGHQIGYAAENEANFVGFLAAVSNNDVYFKYSGYFMALRYTLNDLYRHDKDKYNIALKNINKGILKNMQESKDFWQSYQNPFEVYFKSIFNSFLKVNKQPEGIKSYSKMVGMLINYNKTENNILQFNN</sequence>
<evidence type="ECO:0000256" key="1">
    <source>
        <dbReference type="SAM" id="Phobius"/>
    </source>
</evidence>
<proteinExistence type="predicted"/>
<dbReference type="Proteomes" id="UP000176050">
    <property type="component" value="Chromosome"/>
</dbReference>
<organism evidence="2 3">
    <name type="scientific">Urechidicola croceus</name>
    <dbReference type="NCBI Taxonomy" id="1850246"/>
    <lineage>
        <taxon>Bacteria</taxon>
        <taxon>Pseudomonadati</taxon>
        <taxon>Bacteroidota</taxon>
        <taxon>Flavobacteriia</taxon>
        <taxon>Flavobacteriales</taxon>
        <taxon>Flavobacteriaceae</taxon>
        <taxon>Urechidicola</taxon>
    </lineage>
</organism>
<evidence type="ECO:0008006" key="4">
    <source>
        <dbReference type="Google" id="ProtNLM"/>
    </source>
</evidence>
<accession>A0A1D8P551</accession>
<evidence type="ECO:0000313" key="2">
    <source>
        <dbReference type="EMBL" id="AOW19713.1"/>
    </source>
</evidence>
<feature type="transmembrane region" description="Helical" evidence="1">
    <location>
        <begin position="83"/>
        <end position="105"/>
    </location>
</feature>
<dbReference type="STRING" id="1850246.LPB138_03020"/>
<keyword evidence="3" id="KW-1185">Reference proteome</keyword>
<name>A0A1D8P551_9FLAO</name>
<evidence type="ECO:0000313" key="3">
    <source>
        <dbReference type="Proteomes" id="UP000176050"/>
    </source>
</evidence>
<dbReference type="RefSeq" id="WP_070235829.1">
    <property type="nucleotide sequence ID" value="NZ_CP017478.1"/>
</dbReference>
<dbReference type="KEGG" id="lul:LPB138_03020"/>
<reference evidence="2 3" key="1">
    <citation type="submission" date="2016-10" db="EMBL/GenBank/DDBJ databases">
        <title>Lutibacter sp. LPB0138, isolated from marine gastropod.</title>
        <authorList>
            <person name="Kim E."/>
            <person name="Yi H."/>
        </authorList>
    </citation>
    <scope>NUCLEOTIDE SEQUENCE [LARGE SCALE GENOMIC DNA]</scope>
    <source>
        <strain evidence="2 3">LPB0138</strain>
    </source>
</reference>
<dbReference type="Pfam" id="PF12725">
    <property type="entry name" value="DUF3810"/>
    <property type="match status" value="1"/>
</dbReference>
<dbReference type="InterPro" id="IPR024294">
    <property type="entry name" value="DUF3810"/>
</dbReference>